<keyword evidence="1" id="KW-0472">Membrane</keyword>
<keyword evidence="1" id="KW-0812">Transmembrane</keyword>
<feature type="transmembrane region" description="Helical" evidence="1">
    <location>
        <begin position="183"/>
        <end position="203"/>
    </location>
</feature>
<evidence type="ECO:0000256" key="1">
    <source>
        <dbReference type="SAM" id="Phobius"/>
    </source>
</evidence>
<evidence type="ECO:0000259" key="2">
    <source>
        <dbReference type="Pfam" id="PF02517"/>
    </source>
</evidence>
<dbReference type="EMBL" id="LAZR01003207">
    <property type="protein sequence ID" value="KKN20794.1"/>
    <property type="molecule type" value="Genomic_DNA"/>
</dbReference>
<accession>A0A0F9NSC9</accession>
<proteinExistence type="predicted"/>
<dbReference type="AlphaFoldDB" id="A0A0F9NSC9"/>
<feature type="transmembrane region" description="Helical" evidence="1">
    <location>
        <begin position="210"/>
        <end position="228"/>
    </location>
</feature>
<protein>
    <recommendedName>
        <fullName evidence="2">CAAX prenyl protease 2/Lysostaphin resistance protein A-like domain-containing protein</fullName>
    </recommendedName>
</protein>
<dbReference type="GO" id="GO:0004175">
    <property type="term" value="F:endopeptidase activity"/>
    <property type="evidence" value="ECO:0007669"/>
    <property type="project" value="UniProtKB-ARBA"/>
</dbReference>
<gene>
    <name evidence="3" type="ORF">LCGC14_0931820</name>
</gene>
<sequence length="229" mass="26124">MSKRALRRKNNSPRESISLRSSRINPLGILMLSFALLSEIYLIVKYIGKETSAYYSILLFGLGTIALIGMLWLTKGKFITYELPFMKDIWSGITYILAISSLVAVIGIMMLILQASFRFALELIDVYFYYLAAAVIEEAFFRMFFISFFIQKYPNKRIGIIIGVFVSSFIFMIAHWASYGDSLSLMLSMFFGGLLFSAYYLVFKDITISMLAHLIINLIVIQTTIIGVY</sequence>
<comment type="caution">
    <text evidence="3">The sequence shown here is derived from an EMBL/GenBank/DDBJ whole genome shotgun (WGS) entry which is preliminary data.</text>
</comment>
<feature type="transmembrane region" description="Helical" evidence="1">
    <location>
        <begin position="27"/>
        <end position="47"/>
    </location>
</feature>
<dbReference type="InterPro" id="IPR003675">
    <property type="entry name" value="Rce1/LyrA-like_dom"/>
</dbReference>
<organism evidence="3">
    <name type="scientific">marine sediment metagenome</name>
    <dbReference type="NCBI Taxonomy" id="412755"/>
    <lineage>
        <taxon>unclassified sequences</taxon>
        <taxon>metagenomes</taxon>
        <taxon>ecological metagenomes</taxon>
    </lineage>
</organism>
<feature type="transmembrane region" description="Helical" evidence="1">
    <location>
        <begin position="53"/>
        <end position="73"/>
    </location>
</feature>
<feature type="transmembrane region" description="Helical" evidence="1">
    <location>
        <begin position="93"/>
        <end position="115"/>
    </location>
</feature>
<feature type="transmembrane region" description="Helical" evidence="1">
    <location>
        <begin position="158"/>
        <end position="177"/>
    </location>
</feature>
<keyword evidence="1" id="KW-1133">Transmembrane helix</keyword>
<feature type="transmembrane region" description="Helical" evidence="1">
    <location>
        <begin position="127"/>
        <end position="146"/>
    </location>
</feature>
<feature type="domain" description="CAAX prenyl protease 2/Lysostaphin resistance protein A-like" evidence="2">
    <location>
        <begin position="123"/>
        <end position="219"/>
    </location>
</feature>
<dbReference type="GO" id="GO:0080120">
    <property type="term" value="P:CAAX-box protein maturation"/>
    <property type="evidence" value="ECO:0007669"/>
    <property type="project" value="UniProtKB-ARBA"/>
</dbReference>
<reference evidence="3" key="1">
    <citation type="journal article" date="2015" name="Nature">
        <title>Complex archaea that bridge the gap between prokaryotes and eukaryotes.</title>
        <authorList>
            <person name="Spang A."/>
            <person name="Saw J.H."/>
            <person name="Jorgensen S.L."/>
            <person name="Zaremba-Niedzwiedzka K."/>
            <person name="Martijn J."/>
            <person name="Lind A.E."/>
            <person name="van Eijk R."/>
            <person name="Schleper C."/>
            <person name="Guy L."/>
            <person name="Ettema T.J."/>
        </authorList>
    </citation>
    <scope>NUCLEOTIDE SEQUENCE</scope>
</reference>
<dbReference type="Pfam" id="PF02517">
    <property type="entry name" value="Rce1-like"/>
    <property type="match status" value="1"/>
</dbReference>
<name>A0A0F9NSC9_9ZZZZ</name>
<evidence type="ECO:0000313" key="3">
    <source>
        <dbReference type="EMBL" id="KKN20794.1"/>
    </source>
</evidence>